<feature type="domain" description="Ig-like" evidence="3">
    <location>
        <begin position="37"/>
        <end position="126"/>
    </location>
</feature>
<proteinExistence type="predicted"/>
<dbReference type="Pfam" id="PF00047">
    <property type="entry name" value="ig"/>
    <property type="match status" value="2"/>
</dbReference>
<accession>A0AAE0T5A6</accession>
<dbReference type="InterPro" id="IPR036179">
    <property type="entry name" value="Ig-like_dom_sf"/>
</dbReference>
<dbReference type="InterPro" id="IPR003598">
    <property type="entry name" value="Ig_sub2"/>
</dbReference>
<sequence>MKEKSFASDKWFIFQIKLEILKCKGPHLQEKFATTTPKITHLNPPYITGSTFLKLHSTAEVICWSNASVYVSTSWLFNGGSKFPPHAFGNSEATLYIQDMTRSEVGNYTCIISRDGVTANASVFISVIEANTPFGPPKITGNQPITNGNMVLDFHSTGSLECASERNDVTFAWQFNGSATLPPHARVTNESLIIENMNVTEVGKYTCIISKNGLASATSVWVSIKEEKAHIYSMMTSPSYHPRTDDELNIFCRVTGYPEPTILWNFKDPMGLYYMPPDTSYRRPDVLHIQHFQPSVHSGTWTCMARNSLGADQNSLEI</sequence>
<dbReference type="CDD" id="cd00096">
    <property type="entry name" value="Ig"/>
    <property type="match status" value="1"/>
</dbReference>
<dbReference type="InterPro" id="IPR007110">
    <property type="entry name" value="Ig-like_dom"/>
</dbReference>
<organism evidence="4 5">
    <name type="scientific">Potamilus streckersoni</name>
    <dbReference type="NCBI Taxonomy" id="2493646"/>
    <lineage>
        <taxon>Eukaryota</taxon>
        <taxon>Metazoa</taxon>
        <taxon>Spiralia</taxon>
        <taxon>Lophotrochozoa</taxon>
        <taxon>Mollusca</taxon>
        <taxon>Bivalvia</taxon>
        <taxon>Autobranchia</taxon>
        <taxon>Heteroconchia</taxon>
        <taxon>Palaeoheterodonta</taxon>
        <taxon>Unionida</taxon>
        <taxon>Unionoidea</taxon>
        <taxon>Unionidae</taxon>
        <taxon>Ambleminae</taxon>
        <taxon>Lampsilini</taxon>
        <taxon>Potamilus</taxon>
    </lineage>
</organism>
<keyword evidence="5" id="KW-1185">Reference proteome</keyword>
<feature type="domain" description="Ig-like" evidence="3">
    <location>
        <begin position="137"/>
        <end position="223"/>
    </location>
</feature>
<dbReference type="SUPFAM" id="SSF48726">
    <property type="entry name" value="Immunoglobulin"/>
    <property type="match status" value="3"/>
</dbReference>
<dbReference type="Gene3D" id="2.60.40.10">
    <property type="entry name" value="Immunoglobulins"/>
    <property type="match status" value="3"/>
</dbReference>
<evidence type="ECO:0000313" key="4">
    <source>
        <dbReference type="EMBL" id="KAK3603634.1"/>
    </source>
</evidence>
<dbReference type="SMART" id="SM00408">
    <property type="entry name" value="IGc2"/>
    <property type="match status" value="3"/>
</dbReference>
<dbReference type="PROSITE" id="PS50835">
    <property type="entry name" value="IG_LIKE"/>
    <property type="match status" value="3"/>
</dbReference>
<dbReference type="InterPro" id="IPR013783">
    <property type="entry name" value="Ig-like_fold"/>
</dbReference>
<dbReference type="InterPro" id="IPR050831">
    <property type="entry name" value="CEA_cell_adhesion"/>
</dbReference>
<reference evidence="4" key="3">
    <citation type="submission" date="2023-05" db="EMBL/GenBank/DDBJ databases">
        <authorList>
            <person name="Smith C.H."/>
        </authorList>
    </citation>
    <scope>NUCLEOTIDE SEQUENCE</scope>
    <source>
        <strain evidence="4">CHS0354</strain>
        <tissue evidence="4">Mantle</tissue>
    </source>
</reference>
<dbReference type="AlphaFoldDB" id="A0AAE0T5A6"/>
<dbReference type="SMART" id="SM00409">
    <property type="entry name" value="IG"/>
    <property type="match status" value="3"/>
</dbReference>
<evidence type="ECO:0000313" key="5">
    <source>
        <dbReference type="Proteomes" id="UP001195483"/>
    </source>
</evidence>
<dbReference type="Proteomes" id="UP001195483">
    <property type="component" value="Unassembled WGS sequence"/>
</dbReference>
<name>A0AAE0T5A6_9BIVA</name>
<reference evidence="4" key="1">
    <citation type="journal article" date="2021" name="Genome Biol. Evol.">
        <title>A High-Quality Reference Genome for a Parasitic Bivalve with Doubly Uniparental Inheritance (Bivalvia: Unionida).</title>
        <authorList>
            <person name="Smith C.H."/>
        </authorList>
    </citation>
    <scope>NUCLEOTIDE SEQUENCE</scope>
    <source>
        <strain evidence="4">CHS0354</strain>
    </source>
</reference>
<dbReference type="InterPro" id="IPR003599">
    <property type="entry name" value="Ig_sub"/>
</dbReference>
<dbReference type="PANTHER" id="PTHR44427">
    <property type="entry name" value="CARCINOEMBRYONIC ANTIGEN-RELATED CELL ADHESION MOLECULE 19"/>
    <property type="match status" value="1"/>
</dbReference>
<keyword evidence="1" id="KW-0732">Signal</keyword>
<protein>
    <recommendedName>
        <fullName evidence="3">Ig-like domain-containing protein</fullName>
    </recommendedName>
</protein>
<dbReference type="Pfam" id="PF13927">
    <property type="entry name" value="Ig_3"/>
    <property type="match status" value="1"/>
</dbReference>
<dbReference type="PANTHER" id="PTHR44427:SF5">
    <property type="entry name" value="V-SET AND IMMUNOGLOBULIN DOMAIN-CONTAINING PROTEIN 10-LIKE"/>
    <property type="match status" value="1"/>
</dbReference>
<comment type="caution">
    <text evidence="4">The sequence shown here is derived from an EMBL/GenBank/DDBJ whole genome shotgun (WGS) entry which is preliminary data.</text>
</comment>
<gene>
    <name evidence="4" type="ORF">CHS0354_017353</name>
</gene>
<evidence type="ECO:0000256" key="1">
    <source>
        <dbReference type="ARBA" id="ARBA00022729"/>
    </source>
</evidence>
<reference evidence="4" key="2">
    <citation type="journal article" date="2021" name="Genome Biol. Evol.">
        <title>Developing a high-quality reference genome for a parasitic bivalve with doubly uniparental inheritance (Bivalvia: Unionida).</title>
        <authorList>
            <person name="Smith C.H."/>
        </authorList>
    </citation>
    <scope>NUCLEOTIDE SEQUENCE</scope>
    <source>
        <strain evidence="4">CHS0354</strain>
        <tissue evidence="4">Mantle</tissue>
    </source>
</reference>
<evidence type="ECO:0000256" key="2">
    <source>
        <dbReference type="ARBA" id="ARBA00023180"/>
    </source>
</evidence>
<dbReference type="InterPro" id="IPR013151">
    <property type="entry name" value="Immunoglobulin_dom"/>
</dbReference>
<keyword evidence="2" id="KW-0325">Glycoprotein</keyword>
<dbReference type="EMBL" id="JAEAOA010001069">
    <property type="protein sequence ID" value="KAK3603634.1"/>
    <property type="molecule type" value="Genomic_DNA"/>
</dbReference>
<feature type="domain" description="Ig-like" evidence="3">
    <location>
        <begin position="246"/>
        <end position="318"/>
    </location>
</feature>
<evidence type="ECO:0000259" key="3">
    <source>
        <dbReference type="PROSITE" id="PS50835"/>
    </source>
</evidence>